<protein>
    <submittedName>
        <fullName evidence="1">Uncharacterized protein</fullName>
    </submittedName>
</protein>
<gene>
    <name evidence="1" type="ORF">TKK_019118</name>
</gene>
<keyword evidence="2" id="KW-1185">Reference proteome</keyword>
<sequence>MKAAKSPTISFTPIDVSTQSTAKENKASFWQRARAREKISCPRCVQLLRGHGALLLQLHSRYRRPRDNETTTTTRYTLYKRIHIGTRSIRASSVYARERILESLARDRLSRSESEVNRSSCTARQQNETHCTVASLLYSSGDDRGSLCLHCDGGGTCLHRQTARAEAVQ</sequence>
<reference evidence="1 2" key="1">
    <citation type="journal article" date="2024" name="bioRxiv">
        <title>A reference genome for Trichogramma kaykai: A tiny desert-dwelling parasitoid wasp with competing sex-ratio distorters.</title>
        <authorList>
            <person name="Culotta J."/>
            <person name="Lindsey A.R."/>
        </authorList>
    </citation>
    <scope>NUCLEOTIDE SEQUENCE [LARGE SCALE GENOMIC DNA]</scope>
    <source>
        <strain evidence="1 2">KSX58</strain>
    </source>
</reference>
<dbReference type="AlphaFoldDB" id="A0ABD2VXQ5"/>
<accession>A0ABD2VXQ5</accession>
<dbReference type="Proteomes" id="UP001627154">
    <property type="component" value="Unassembled WGS sequence"/>
</dbReference>
<comment type="caution">
    <text evidence="1">The sequence shown here is derived from an EMBL/GenBank/DDBJ whole genome shotgun (WGS) entry which is preliminary data.</text>
</comment>
<dbReference type="EMBL" id="JBJJXI010000158">
    <property type="protein sequence ID" value="KAL3385343.1"/>
    <property type="molecule type" value="Genomic_DNA"/>
</dbReference>
<name>A0ABD2VXQ5_9HYME</name>
<evidence type="ECO:0000313" key="1">
    <source>
        <dbReference type="EMBL" id="KAL3385343.1"/>
    </source>
</evidence>
<organism evidence="1 2">
    <name type="scientific">Trichogramma kaykai</name>
    <dbReference type="NCBI Taxonomy" id="54128"/>
    <lineage>
        <taxon>Eukaryota</taxon>
        <taxon>Metazoa</taxon>
        <taxon>Ecdysozoa</taxon>
        <taxon>Arthropoda</taxon>
        <taxon>Hexapoda</taxon>
        <taxon>Insecta</taxon>
        <taxon>Pterygota</taxon>
        <taxon>Neoptera</taxon>
        <taxon>Endopterygota</taxon>
        <taxon>Hymenoptera</taxon>
        <taxon>Apocrita</taxon>
        <taxon>Proctotrupomorpha</taxon>
        <taxon>Chalcidoidea</taxon>
        <taxon>Trichogrammatidae</taxon>
        <taxon>Trichogramma</taxon>
    </lineage>
</organism>
<evidence type="ECO:0000313" key="2">
    <source>
        <dbReference type="Proteomes" id="UP001627154"/>
    </source>
</evidence>
<proteinExistence type="predicted"/>